<feature type="region of interest" description="Disordered" evidence="1">
    <location>
        <begin position="1"/>
        <end position="100"/>
    </location>
</feature>
<feature type="compositionally biased region" description="Basic and acidic residues" evidence="1">
    <location>
        <begin position="40"/>
        <end position="50"/>
    </location>
</feature>
<evidence type="ECO:0000313" key="3">
    <source>
        <dbReference type="Proteomes" id="UP001362999"/>
    </source>
</evidence>
<feature type="compositionally biased region" description="Acidic residues" evidence="1">
    <location>
        <begin position="89"/>
        <end position="100"/>
    </location>
</feature>
<accession>A0AAV9Z1P5</accession>
<proteinExistence type="predicted"/>
<dbReference type="AlphaFoldDB" id="A0AAV9Z1P5"/>
<reference evidence="2 3" key="1">
    <citation type="journal article" date="2024" name="J Genomics">
        <title>Draft genome sequencing and assembly of Favolaschia claudopus CIRM-BRFM 2984 isolated from oak limbs.</title>
        <authorList>
            <person name="Navarro D."/>
            <person name="Drula E."/>
            <person name="Chaduli D."/>
            <person name="Cazenave R."/>
            <person name="Ahrendt S."/>
            <person name="Wang J."/>
            <person name="Lipzen A."/>
            <person name="Daum C."/>
            <person name="Barry K."/>
            <person name="Grigoriev I.V."/>
            <person name="Favel A."/>
            <person name="Rosso M.N."/>
            <person name="Martin F."/>
        </authorList>
    </citation>
    <scope>NUCLEOTIDE SEQUENCE [LARGE SCALE GENOMIC DNA]</scope>
    <source>
        <strain evidence="2 3">CIRM-BRFM 2984</strain>
    </source>
</reference>
<feature type="compositionally biased region" description="Basic residues" evidence="1">
    <location>
        <begin position="29"/>
        <end position="39"/>
    </location>
</feature>
<protein>
    <submittedName>
        <fullName evidence="2">Uncharacterized protein</fullName>
    </submittedName>
</protein>
<gene>
    <name evidence="2" type="ORF">R3P38DRAFT_2589566</name>
</gene>
<dbReference type="Proteomes" id="UP001362999">
    <property type="component" value="Unassembled WGS sequence"/>
</dbReference>
<feature type="compositionally biased region" description="Low complexity" evidence="1">
    <location>
        <begin position="1"/>
        <end position="14"/>
    </location>
</feature>
<evidence type="ECO:0000313" key="2">
    <source>
        <dbReference type="EMBL" id="KAK6967075.1"/>
    </source>
</evidence>
<organism evidence="2 3">
    <name type="scientific">Favolaschia claudopus</name>
    <dbReference type="NCBI Taxonomy" id="2862362"/>
    <lineage>
        <taxon>Eukaryota</taxon>
        <taxon>Fungi</taxon>
        <taxon>Dikarya</taxon>
        <taxon>Basidiomycota</taxon>
        <taxon>Agaricomycotina</taxon>
        <taxon>Agaricomycetes</taxon>
        <taxon>Agaricomycetidae</taxon>
        <taxon>Agaricales</taxon>
        <taxon>Marasmiineae</taxon>
        <taxon>Mycenaceae</taxon>
        <taxon>Favolaschia</taxon>
    </lineage>
</organism>
<name>A0AAV9Z1P5_9AGAR</name>
<dbReference type="EMBL" id="JAWWNJ010000244">
    <property type="protein sequence ID" value="KAK6967075.1"/>
    <property type="molecule type" value="Genomic_DNA"/>
</dbReference>
<feature type="region of interest" description="Disordered" evidence="1">
    <location>
        <begin position="112"/>
        <end position="160"/>
    </location>
</feature>
<evidence type="ECO:0000256" key="1">
    <source>
        <dbReference type="SAM" id="MobiDB-lite"/>
    </source>
</evidence>
<feature type="region of interest" description="Disordered" evidence="1">
    <location>
        <begin position="222"/>
        <end position="253"/>
    </location>
</feature>
<comment type="caution">
    <text evidence="2">The sequence shown here is derived from an EMBL/GenBank/DDBJ whole genome shotgun (WGS) entry which is preliminary data.</text>
</comment>
<feature type="compositionally biased region" description="Acidic residues" evidence="1">
    <location>
        <begin position="242"/>
        <end position="253"/>
    </location>
</feature>
<keyword evidence="3" id="KW-1185">Reference proteome</keyword>
<sequence length="253" mass="28120">MSEASPSSSATPSRGRGRGKSRGGLGKYLRARGRGHGRGRPAEFGKRLLLEGESPQTEDDEEAAERAAEIAQKYSRRHLGTNADRYVEPEPELDSDGEPIVEPEVDLTAFLEKQRISDDTSGPSMLRKSAPEDEEDDVDHSLSHISSGAKATASRKGKVEQIEWNDDLDQLEREKVSAEAIWDLKSRFRAKSEKLRKPIGNPRRDHGKRLVLMPLFFHPIPVEAPPLPLPDGSQPPLKDPKEDMEDFLDDLLG</sequence>